<dbReference type="InterPro" id="IPR029063">
    <property type="entry name" value="SAM-dependent_MTases_sf"/>
</dbReference>
<dbReference type="GO" id="GO:0008168">
    <property type="term" value="F:methyltransferase activity"/>
    <property type="evidence" value="ECO:0007669"/>
    <property type="project" value="UniProtKB-KW"/>
</dbReference>
<keyword evidence="4 7" id="KW-0489">Methyltransferase</keyword>
<dbReference type="NCBIfam" id="TIGR00006">
    <property type="entry name" value="16S rRNA (cytosine(1402)-N(4))-methyltransferase RsmH"/>
    <property type="match status" value="1"/>
</dbReference>
<comment type="similarity">
    <text evidence="1 7">Belongs to the methyltransferase superfamily. RsmH family.</text>
</comment>
<evidence type="ECO:0000256" key="2">
    <source>
        <dbReference type="ARBA" id="ARBA00022490"/>
    </source>
</evidence>
<feature type="binding site" evidence="7">
    <location>
        <position position="84"/>
    </location>
    <ligand>
        <name>S-adenosyl-L-methionine</name>
        <dbReference type="ChEBI" id="CHEBI:59789"/>
    </ligand>
</feature>
<keyword evidence="6 7" id="KW-0949">S-adenosyl-L-methionine</keyword>
<evidence type="ECO:0000313" key="9">
    <source>
        <dbReference type="Proteomes" id="UP001171111"/>
    </source>
</evidence>
<comment type="catalytic activity">
    <reaction evidence="7">
        <text>cytidine(1402) in 16S rRNA + S-adenosyl-L-methionine = N(4)-methylcytidine(1402) in 16S rRNA + S-adenosyl-L-homocysteine + H(+)</text>
        <dbReference type="Rhea" id="RHEA:42928"/>
        <dbReference type="Rhea" id="RHEA-COMP:10286"/>
        <dbReference type="Rhea" id="RHEA-COMP:10287"/>
        <dbReference type="ChEBI" id="CHEBI:15378"/>
        <dbReference type="ChEBI" id="CHEBI:57856"/>
        <dbReference type="ChEBI" id="CHEBI:59789"/>
        <dbReference type="ChEBI" id="CHEBI:74506"/>
        <dbReference type="ChEBI" id="CHEBI:82748"/>
        <dbReference type="EC" id="2.1.1.199"/>
    </reaction>
</comment>
<keyword evidence="3 7" id="KW-0698">rRNA processing</keyword>
<feature type="binding site" evidence="7">
    <location>
        <position position="55"/>
    </location>
    <ligand>
        <name>S-adenosyl-L-methionine</name>
        <dbReference type="ChEBI" id="CHEBI:59789"/>
    </ligand>
</feature>
<dbReference type="PANTHER" id="PTHR11265">
    <property type="entry name" value="S-ADENOSYL-METHYLTRANSFERASE MRAW"/>
    <property type="match status" value="1"/>
</dbReference>
<keyword evidence="5 7" id="KW-0808">Transferase</keyword>
<dbReference type="Gene3D" id="1.10.150.170">
    <property type="entry name" value="Putative methyltransferase TM0872, insert domain"/>
    <property type="match status" value="1"/>
</dbReference>
<feature type="binding site" evidence="7">
    <location>
        <position position="109"/>
    </location>
    <ligand>
        <name>S-adenosyl-L-methionine</name>
        <dbReference type="ChEBI" id="CHEBI:59789"/>
    </ligand>
</feature>
<dbReference type="HAMAP" id="MF_01007">
    <property type="entry name" value="16SrRNA_methyltr_H"/>
    <property type="match status" value="1"/>
</dbReference>
<gene>
    <name evidence="7 8" type="primary">rsmH</name>
    <name evidence="8" type="ORF">Q2362_06480</name>
</gene>
<evidence type="ECO:0000256" key="4">
    <source>
        <dbReference type="ARBA" id="ARBA00022603"/>
    </source>
</evidence>
<dbReference type="EC" id="2.1.1.199" evidence="7"/>
<keyword evidence="9" id="KW-1185">Reference proteome</keyword>
<evidence type="ECO:0000256" key="3">
    <source>
        <dbReference type="ARBA" id="ARBA00022552"/>
    </source>
</evidence>
<evidence type="ECO:0000256" key="1">
    <source>
        <dbReference type="ARBA" id="ARBA00010396"/>
    </source>
</evidence>
<feature type="binding site" evidence="7">
    <location>
        <position position="102"/>
    </location>
    <ligand>
        <name>S-adenosyl-L-methionine</name>
        <dbReference type="ChEBI" id="CHEBI:59789"/>
    </ligand>
</feature>
<protein>
    <recommendedName>
        <fullName evidence="7">Ribosomal RNA small subunit methyltransferase H</fullName>
        <ecNumber evidence="7">2.1.1.199</ecNumber>
    </recommendedName>
    <alternativeName>
        <fullName evidence="7">16S rRNA m(4)C1402 methyltransferase</fullName>
    </alternativeName>
    <alternativeName>
        <fullName evidence="7">rRNA (cytosine-N(4)-)-methyltransferase RsmH</fullName>
    </alternativeName>
</protein>
<dbReference type="Pfam" id="PF01795">
    <property type="entry name" value="Methyltransf_5"/>
    <property type="match status" value="1"/>
</dbReference>
<dbReference type="InterPro" id="IPR023397">
    <property type="entry name" value="SAM-dep_MeTrfase_MraW_recog"/>
</dbReference>
<dbReference type="PIRSF" id="PIRSF004486">
    <property type="entry name" value="MraW"/>
    <property type="match status" value="1"/>
</dbReference>
<dbReference type="Proteomes" id="UP001171111">
    <property type="component" value="Unassembled WGS sequence"/>
</dbReference>
<evidence type="ECO:0000256" key="6">
    <source>
        <dbReference type="ARBA" id="ARBA00022691"/>
    </source>
</evidence>
<dbReference type="SUPFAM" id="SSF81799">
    <property type="entry name" value="Putative methyltransferase TM0872, insert domain"/>
    <property type="match status" value="1"/>
</dbReference>
<dbReference type="PANTHER" id="PTHR11265:SF0">
    <property type="entry name" value="12S RRNA N4-METHYLCYTIDINE METHYLTRANSFERASE"/>
    <property type="match status" value="1"/>
</dbReference>
<dbReference type="InterPro" id="IPR002903">
    <property type="entry name" value="RsmH"/>
</dbReference>
<evidence type="ECO:0000256" key="5">
    <source>
        <dbReference type="ARBA" id="ARBA00022679"/>
    </source>
</evidence>
<evidence type="ECO:0000313" key="8">
    <source>
        <dbReference type="EMBL" id="MDO2409742.1"/>
    </source>
</evidence>
<dbReference type="SUPFAM" id="SSF53335">
    <property type="entry name" value="S-adenosyl-L-methionine-dependent methyltransferases"/>
    <property type="match status" value="1"/>
</dbReference>
<comment type="function">
    <text evidence="7">Specifically methylates the N4 position of cytidine in position 1402 (C1402) of 16S rRNA.</text>
</comment>
<evidence type="ECO:0000256" key="7">
    <source>
        <dbReference type="HAMAP-Rule" id="MF_01007"/>
    </source>
</evidence>
<reference evidence="8 9" key="1">
    <citation type="submission" date="2023-06" db="EMBL/GenBank/DDBJ databases">
        <title>Campylobacter magnum sp. nov., isolated from cecal contents of domestic pigs (Sus scrofa domesticus).</title>
        <authorList>
            <person name="Papic B."/>
            <person name="Gruntar I."/>
        </authorList>
    </citation>
    <scope>NUCLEOTIDE SEQUENCE [LARGE SCALE GENOMIC DNA]</scope>
    <source>
        <strain evidence="9">34484-21</strain>
    </source>
</reference>
<dbReference type="GO" id="GO:0032259">
    <property type="term" value="P:methylation"/>
    <property type="evidence" value="ECO:0007669"/>
    <property type="project" value="UniProtKB-KW"/>
</dbReference>
<feature type="binding site" evidence="7">
    <location>
        <begin position="36"/>
        <end position="38"/>
    </location>
    <ligand>
        <name>S-adenosyl-L-methionine</name>
        <dbReference type="ChEBI" id="CHEBI:59789"/>
    </ligand>
</feature>
<name>A0ABT8T7W5_9BACT</name>
<organism evidence="8 9">
    <name type="scientific">Campylobacter magnus</name>
    <dbReference type="NCBI Taxonomy" id="3026462"/>
    <lineage>
        <taxon>Bacteria</taxon>
        <taxon>Pseudomonadati</taxon>
        <taxon>Campylobacterota</taxon>
        <taxon>Epsilonproteobacteria</taxon>
        <taxon>Campylobacterales</taxon>
        <taxon>Campylobacteraceae</taxon>
        <taxon>Campylobacter</taxon>
    </lineage>
</organism>
<proteinExistence type="inferred from homology"/>
<comment type="subcellular location">
    <subcellularLocation>
        <location evidence="7">Cytoplasm</location>
    </subcellularLocation>
</comment>
<dbReference type="RefSeq" id="WP_302244536.1">
    <property type="nucleotide sequence ID" value="NZ_JAULJQ010000007.1"/>
</dbReference>
<dbReference type="Gene3D" id="3.40.50.150">
    <property type="entry name" value="Vaccinia Virus protein VP39"/>
    <property type="match status" value="1"/>
</dbReference>
<accession>A0ABT8T7W5</accession>
<keyword evidence="2 7" id="KW-0963">Cytoplasm</keyword>
<dbReference type="EMBL" id="JAULJQ010000007">
    <property type="protein sequence ID" value="MDO2409742.1"/>
    <property type="molecule type" value="Genomic_DNA"/>
</dbReference>
<sequence>MNSPHIPVLLNEVLEGFSHFDSTDEPILLDCTLGFGGHSAALLQRYKALKIIACDQDEQALDFCKKRFKAELESGKITLYKSNFASIIKRIKGLRISGILADIGVSSLQLDSSERGFGLSANSLDMRMDKTAPKSAKEIVNEYSEGRLEQIFSEFGELKMAAKIAAKIIAARAKSPINTAKELADIIGGERIKGRNVSIAKLVFQALRIEVNDELGVLKSLLSTLKDLRPSGARVAIIDFHSLEDRIIKESFRAWSSDCVCDPSAMRCECGGGHALGKIITKKPITPSADELRANPRSSCAKMRIFEFK</sequence>
<comment type="caution">
    <text evidence="8">The sequence shown here is derived from an EMBL/GenBank/DDBJ whole genome shotgun (WGS) entry which is preliminary data.</text>
</comment>